<keyword evidence="3" id="KW-0576">Peroxisome</keyword>
<sequence length="575" mass="64332">MYFSLKTISALRGNSFFGKGFKYLFVTRYNSGVIRSSFPDIDIPNITIPEYIFRNFTKFPHKIAVECNLTGKRYTFEEVFVKSRNLNRSLRNKLNLKPGDIVALLLPNIPEYPICILGALMANLKVTAMNPNHTPTEISNQLDYVNAKAIVTLTTLTAVVQASIKLANRRMPIIGIKMEETDTIPEGIIDMMEFINTKIDIEDLPPVDTNNTAVLLYSSGTTGLPKGVELTHRNIIANVMQTSGPQIGVCQEATDQNQDVVPAILPIFHVYGMTSLMFLHMYNLCKIVTMPKFTPEHFVQLLINHKPQVLIIVPPIVNLLTNLSSVKKEHLESVRSIYCGGAPLSAQDEDNLSTKIGKKGSVKQGYGLTETSPTIFLSSVRTANLGIRGTVGELVANTSAMLIKYDNPDNVITSPYEHGELLVKGPQVMKGYYNREEENKNAFINGWFKTGDLAYYDENDLFFISERVKELIKVKGYQVSPAELEGVLRQHPDVIEAAVIGVAHNRYGEVPRAYIVPRPNHKVNVDNIQGYLAEKLADYKQLKGGIEILDNIPQSASGKILRKELRKKYIEELQQ</sequence>
<evidence type="ECO:0000313" key="6">
    <source>
        <dbReference type="EMBL" id="KAK5643729.1"/>
    </source>
</evidence>
<dbReference type="PANTHER" id="PTHR24096:SF422">
    <property type="entry name" value="BCDNA.GH02901"/>
    <property type="match status" value="1"/>
</dbReference>
<dbReference type="InterPro" id="IPR045851">
    <property type="entry name" value="AMP-bd_C_sf"/>
</dbReference>
<dbReference type="GO" id="GO:0004467">
    <property type="term" value="F:long-chain fatty acid-CoA ligase activity"/>
    <property type="evidence" value="ECO:0007669"/>
    <property type="project" value="TreeGrafter"/>
</dbReference>
<dbReference type="FunFam" id="3.30.300.30:FF:000007">
    <property type="entry name" value="4-coumarate--CoA ligase 2"/>
    <property type="match status" value="1"/>
</dbReference>
<reference evidence="6 7" key="1">
    <citation type="journal article" date="2024" name="Insects">
        <title>An Improved Chromosome-Level Genome Assembly of the Firefly Pyrocoelia pectoralis.</title>
        <authorList>
            <person name="Fu X."/>
            <person name="Meyer-Rochow V.B."/>
            <person name="Ballantyne L."/>
            <person name="Zhu X."/>
        </authorList>
    </citation>
    <scope>NUCLEOTIDE SEQUENCE [LARGE SCALE GENOMIC DNA]</scope>
    <source>
        <strain evidence="6">XCY_ONT2</strain>
    </source>
</reference>
<dbReference type="Gene3D" id="3.30.300.30">
    <property type="match status" value="1"/>
</dbReference>
<comment type="caution">
    <text evidence="6">The sequence shown here is derived from an EMBL/GenBank/DDBJ whole genome shotgun (WGS) entry which is preliminary data.</text>
</comment>
<evidence type="ECO:0000256" key="2">
    <source>
        <dbReference type="ARBA" id="ARBA00006432"/>
    </source>
</evidence>
<comment type="subcellular location">
    <subcellularLocation>
        <location evidence="1">Peroxisome</location>
    </subcellularLocation>
</comment>
<keyword evidence="7" id="KW-1185">Reference proteome</keyword>
<dbReference type="AlphaFoldDB" id="A0AAN7VI04"/>
<dbReference type="Pfam" id="PF13193">
    <property type="entry name" value="AMP-binding_C"/>
    <property type="match status" value="1"/>
</dbReference>
<gene>
    <name evidence="6" type="ORF">RI129_007574</name>
</gene>
<dbReference type="GO" id="GO:0005777">
    <property type="term" value="C:peroxisome"/>
    <property type="evidence" value="ECO:0007669"/>
    <property type="project" value="UniProtKB-SubCell"/>
</dbReference>
<organism evidence="6 7">
    <name type="scientific">Pyrocoelia pectoralis</name>
    <dbReference type="NCBI Taxonomy" id="417401"/>
    <lineage>
        <taxon>Eukaryota</taxon>
        <taxon>Metazoa</taxon>
        <taxon>Ecdysozoa</taxon>
        <taxon>Arthropoda</taxon>
        <taxon>Hexapoda</taxon>
        <taxon>Insecta</taxon>
        <taxon>Pterygota</taxon>
        <taxon>Neoptera</taxon>
        <taxon>Endopterygota</taxon>
        <taxon>Coleoptera</taxon>
        <taxon>Polyphaga</taxon>
        <taxon>Elateriformia</taxon>
        <taxon>Elateroidea</taxon>
        <taxon>Lampyridae</taxon>
        <taxon>Lampyrinae</taxon>
        <taxon>Pyrocoelia</taxon>
    </lineage>
</organism>
<dbReference type="InterPro" id="IPR000873">
    <property type="entry name" value="AMP-dep_synth/lig_dom"/>
</dbReference>
<dbReference type="InterPro" id="IPR020845">
    <property type="entry name" value="AMP-binding_CS"/>
</dbReference>
<dbReference type="InterPro" id="IPR025110">
    <property type="entry name" value="AMP-bd_C"/>
</dbReference>
<evidence type="ECO:0000256" key="1">
    <source>
        <dbReference type="ARBA" id="ARBA00004275"/>
    </source>
</evidence>
<name>A0AAN7VI04_9COLE</name>
<feature type="domain" description="AMP-dependent synthetase/ligase" evidence="4">
    <location>
        <begin position="54"/>
        <end position="433"/>
    </location>
</feature>
<evidence type="ECO:0000256" key="3">
    <source>
        <dbReference type="ARBA" id="ARBA00023140"/>
    </source>
</evidence>
<dbReference type="PROSITE" id="PS00455">
    <property type="entry name" value="AMP_BINDING"/>
    <property type="match status" value="1"/>
</dbReference>
<dbReference type="Proteomes" id="UP001329430">
    <property type="component" value="Chromosome 5"/>
</dbReference>
<feature type="domain" description="AMP-binding enzyme C-terminal" evidence="5">
    <location>
        <begin position="483"/>
        <end position="559"/>
    </location>
</feature>
<evidence type="ECO:0000313" key="7">
    <source>
        <dbReference type="Proteomes" id="UP001329430"/>
    </source>
</evidence>
<evidence type="ECO:0000259" key="4">
    <source>
        <dbReference type="Pfam" id="PF00501"/>
    </source>
</evidence>
<evidence type="ECO:0000259" key="5">
    <source>
        <dbReference type="Pfam" id="PF13193"/>
    </source>
</evidence>
<comment type="similarity">
    <text evidence="2">Belongs to the ATP-dependent AMP-binding enzyme family.</text>
</comment>
<protein>
    <recommendedName>
        <fullName evidence="8">4-coumarate--CoA ligase</fullName>
    </recommendedName>
</protein>
<dbReference type="SUPFAM" id="SSF56801">
    <property type="entry name" value="Acetyl-CoA synthetase-like"/>
    <property type="match status" value="1"/>
</dbReference>
<dbReference type="GO" id="GO:0046949">
    <property type="term" value="P:fatty-acyl-CoA biosynthetic process"/>
    <property type="evidence" value="ECO:0007669"/>
    <property type="project" value="TreeGrafter"/>
</dbReference>
<dbReference type="Pfam" id="PF00501">
    <property type="entry name" value="AMP-binding"/>
    <property type="match status" value="1"/>
</dbReference>
<proteinExistence type="inferred from homology"/>
<dbReference type="Gene3D" id="3.40.50.12780">
    <property type="entry name" value="N-terminal domain of ligase-like"/>
    <property type="match status" value="1"/>
</dbReference>
<dbReference type="InterPro" id="IPR042099">
    <property type="entry name" value="ANL_N_sf"/>
</dbReference>
<dbReference type="EMBL" id="JAVRBK010000005">
    <property type="protein sequence ID" value="KAK5643729.1"/>
    <property type="molecule type" value="Genomic_DNA"/>
</dbReference>
<evidence type="ECO:0008006" key="8">
    <source>
        <dbReference type="Google" id="ProtNLM"/>
    </source>
</evidence>
<dbReference type="PANTHER" id="PTHR24096">
    <property type="entry name" value="LONG-CHAIN-FATTY-ACID--COA LIGASE"/>
    <property type="match status" value="1"/>
</dbReference>
<accession>A0AAN7VI04</accession>